<name>A0A2T3QPT2_PHODM</name>
<accession>A0A2T3QPT2</accession>
<evidence type="ECO:0000313" key="2">
    <source>
        <dbReference type="EMBL" id="SPY27774.1"/>
    </source>
</evidence>
<dbReference type="RefSeq" id="WP_005300136.1">
    <property type="nucleotide sequence ID" value="NZ_PYOG01000001.1"/>
</dbReference>
<dbReference type="SUPFAM" id="SSF50985">
    <property type="entry name" value="RCC1/BLIP-II"/>
    <property type="match status" value="1"/>
</dbReference>
<dbReference type="OrthoDB" id="6461088at2"/>
<dbReference type="Gene3D" id="2.130.10.30">
    <property type="entry name" value="Regulator of chromosome condensation 1/beta-lactamase-inhibitor protein II"/>
    <property type="match status" value="2"/>
</dbReference>
<sequence length="884" mass="98272">MRKVWLVSALVLGGCGGGGGDDAAATPVKNSADNTVKTSSTPILNPSRNKVASATEEKVNSNRETVVLNNREHQPVVTISPPLSIDKKLEVTEIKPEDFVTSSSSQNVIKESAVKDIQQDHLSLDKPAEIADLNKGISLDDQTISIAVNPEDSNIIEESVNKDQVKPLDVSSNRVGSYQVYQLPENINDVLKSHPASSEIQVGRLLNISRLNNKLNDYYDVYGARDKLSFKVSFLSAQETEYTKVACRWISEGETSAQDHELSTKCEYQLSGNEYLKPLLIEVRYYIKDQLHLAKFRYQKRFLIDRKSNTLGSVNLYNDSDISENITLAESGLAQMNRSLSEEFKHNIRKVEANYSGFAAINMQGNLFTWGTKTFIGEEDYLQTVNQEKIVDVVPSLRSFAVLNEYGQVHVVGSLGNFTDTLLQDQFKFTQMMGNKHAFALKTENGQVCLVTDKMTKADFSGTCKYLKQDAPIAKFVGLGQDFNGFAILTTRGELVEWGSASHEYKQYLRDIAAQKVKESQEQAEKEALAKEKGELSDTDLSPSTSQLIQATDAKTHFNWDLYFDKLRNIDNNEPSLLFNDLVATDGAFAALTKNKKVIVWGISSYGGSPVYDYAGFKVKLVEDTTTCKESNKTFYTQDGCPNGLKRVPVPGYYQQMRVNEVNQKLLEPLENIKKVVANHGAFAALTESGQVLTWGSVFYGGNTYSHELKGLHSELENAKDIMASDDGFTALFANGKTLSWKGIWNLSAKKGDQVSFEKFYDYDSVSTEDKYGWFRGFGLKDGNNVGHFITNGEAFMAISGISDEPKAWISSWGNKEFGGGLLDSTRDLIVIPERIIATYPDHYGFTFVTAYGDVYSWSGNDRGTYIGSFDIKKAAPVSKTQIQ</sequence>
<dbReference type="Proteomes" id="UP000251647">
    <property type="component" value="Unassembled WGS sequence"/>
</dbReference>
<protein>
    <recommendedName>
        <fullName evidence="4">Lipoprotein</fullName>
    </recommendedName>
</protein>
<feature type="region of interest" description="Disordered" evidence="1">
    <location>
        <begin position="523"/>
        <end position="543"/>
    </location>
</feature>
<evidence type="ECO:0000256" key="1">
    <source>
        <dbReference type="SAM" id="MobiDB-lite"/>
    </source>
</evidence>
<feature type="compositionally biased region" description="Basic and acidic residues" evidence="1">
    <location>
        <begin position="523"/>
        <end position="536"/>
    </location>
</feature>
<dbReference type="InterPro" id="IPR009091">
    <property type="entry name" value="RCC1/BLIP-II"/>
</dbReference>
<dbReference type="EMBL" id="UATL01000001">
    <property type="protein sequence ID" value="SPY27774.1"/>
    <property type="molecule type" value="Genomic_DNA"/>
</dbReference>
<gene>
    <name evidence="2" type="ORF">NCTC11647_00835</name>
</gene>
<proteinExistence type="predicted"/>
<dbReference type="AlphaFoldDB" id="A0A2T3QPT2"/>
<reference evidence="2 3" key="1">
    <citation type="submission" date="2018-06" db="EMBL/GenBank/DDBJ databases">
        <authorList>
            <consortium name="Pathogen Informatics"/>
            <person name="Doyle S."/>
        </authorList>
    </citation>
    <scope>NUCLEOTIDE SEQUENCE [LARGE SCALE GENOMIC DNA]</scope>
    <source>
        <strain evidence="2 3">NCTC11647</strain>
    </source>
</reference>
<dbReference type="PROSITE" id="PS51257">
    <property type="entry name" value="PROKAR_LIPOPROTEIN"/>
    <property type="match status" value="1"/>
</dbReference>
<evidence type="ECO:0008006" key="4">
    <source>
        <dbReference type="Google" id="ProtNLM"/>
    </source>
</evidence>
<evidence type="ECO:0000313" key="3">
    <source>
        <dbReference type="Proteomes" id="UP000251647"/>
    </source>
</evidence>
<organism evidence="2 3">
    <name type="scientific">Photobacterium damselae</name>
    <dbReference type="NCBI Taxonomy" id="38293"/>
    <lineage>
        <taxon>Bacteria</taxon>
        <taxon>Pseudomonadati</taxon>
        <taxon>Pseudomonadota</taxon>
        <taxon>Gammaproteobacteria</taxon>
        <taxon>Vibrionales</taxon>
        <taxon>Vibrionaceae</taxon>
        <taxon>Photobacterium</taxon>
    </lineage>
</organism>